<dbReference type="Pfam" id="PF05368">
    <property type="entry name" value="NmrA"/>
    <property type="match status" value="1"/>
</dbReference>
<gene>
    <name evidence="4" type="ORF">BP00DRAFT_395523</name>
</gene>
<accession>A0A2V5ICC9</accession>
<dbReference type="InterPro" id="IPR051164">
    <property type="entry name" value="NmrA-like_oxidored"/>
</dbReference>
<dbReference type="Gene3D" id="3.40.50.720">
    <property type="entry name" value="NAD(P)-binding Rossmann-like Domain"/>
    <property type="match status" value="1"/>
</dbReference>
<dbReference type="AlphaFoldDB" id="A0A2V5ICC9"/>
<proteinExistence type="inferred from homology"/>
<feature type="domain" description="NmrA-like" evidence="3">
    <location>
        <begin position="7"/>
        <end position="292"/>
    </location>
</feature>
<keyword evidence="5" id="KW-1185">Reference proteome</keyword>
<evidence type="ECO:0000313" key="5">
    <source>
        <dbReference type="Proteomes" id="UP000248817"/>
    </source>
</evidence>
<protein>
    <submittedName>
        <fullName evidence="4">NAD(P)-binding protein</fullName>
    </submittedName>
</protein>
<evidence type="ECO:0000256" key="2">
    <source>
        <dbReference type="ARBA" id="ARBA00022857"/>
    </source>
</evidence>
<dbReference type="InterPro" id="IPR036291">
    <property type="entry name" value="NAD(P)-bd_dom_sf"/>
</dbReference>
<reference evidence="4 5" key="1">
    <citation type="submission" date="2018-02" db="EMBL/GenBank/DDBJ databases">
        <title>The genomes of Aspergillus section Nigri reveals drivers in fungal speciation.</title>
        <authorList>
            <consortium name="DOE Joint Genome Institute"/>
            <person name="Vesth T.C."/>
            <person name="Nybo J."/>
            <person name="Theobald S."/>
            <person name="Brandl J."/>
            <person name="Frisvad J.C."/>
            <person name="Nielsen K.F."/>
            <person name="Lyhne E.K."/>
            <person name="Kogle M.E."/>
            <person name="Kuo A."/>
            <person name="Riley R."/>
            <person name="Clum A."/>
            <person name="Nolan M."/>
            <person name="Lipzen A."/>
            <person name="Salamov A."/>
            <person name="Henrissat B."/>
            <person name="Wiebenga A."/>
            <person name="De vries R.P."/>
            <person name="Grigoriev I.V."/>
            <person name="Mortensen U.H."/>
            <person name="Andersen M.R."/>
            <person name="Baker S.E."/>
        </authorList>
    </citation>
    <scope>NUCLEOTIDE SEQUENCE [LARGE SCALE GENOMIC DNA]</scope>
    <source>
        <strain evidence="4 5">CBS 114.80</strain>
    </source>
</reference>
<dbReference type="EMBL" id="KZ825498">
    <property type="protein sequence ID" value="PYI31844.1"/>
    <property type="molecule type" value="Genomic_DNA"/>
</dbReference>
<sequence length="339" mass="37207">MSSDNRKVLVVFGATGVQGGSVSKAILSDPDASRQFKVRAITRDPSKPAALALAHQGAEVVKASLDKKEEVYAALQGAYAVYLVTNMEAFDYAAETRQAKLVADVAKLDIKHLIWSSLPHISQITDGKLTGAVHWDGKAVVDDYIRSLAIPHTIINIGVYTPFIVDFFLAPLSTDPPAFSLPLPEPANINTVLPVVDAAADVGKFVKGILLRPEETIGKRLDIAEGYYTAKEIVETLNKLGRSVVFQTLPKETFKAALASRGLPEFFQEDLCQVLQYIEEYGYFHNGTVEKAREVLPCHSLVENDVMLILYREQIASEPLISLEEALRSRLELVNLGDK</sequence>
<comment type="similarity">
    <text evidence="1">Belongs to the NmrA-type oxidoreductase family.</text>
</comment>
<dbReference type="PANTHER" id="PTHR42748:SF31">
    <property type="entry name" value="NMRA-LIKE DOMAIN-CONTAINING PROTEIN-RELATED"/>
    <property type="match status" value="1"/>
</dbReference>
<dbReference type="Proteomes" id="UP000248817">
    <property type="component" value="Unassembled WGS sequence"/>
</dbReference>
<dbReference type="CDD" id="cd05251">
    <property type="entry name" value="NmrA_like_SDR_a"/>
    <property type="match status" value="1"/>
</dbReference>
<evidence type="ECO:0000313" key="4">
    <source>
        <dbReference type="EMBL" id="PYI31844.1"/>
    </source>
</evidence>
<organism evidence="4 5">
    <name type="scientific">Aspergillus indologenus CBS 114.80</name>
    <dbReference type="NCBI Taxonomy" id="1450541"/>
    <lineage>
        <taxon>Eukaryota</taxon>
        <taxon>Fungi</taxon>
        <taxon>Dikarya</taxon>
        <taxon>Ascomycota</taxon>
        <taxon>Pezizomycotina</taxon>
        <taxon>Eurotiomycetes</taxon>
        <taxon>Eurotiomycetidae</taxon>
        <taxon>Eurotiales</taxon>
        <taxon>Aspergillaceae</taxon>
        <taxon>Aspergillus</taxon>
        <taxon>Aspergillus subgen. Circumdati</taxon>
    </lineage>
</organism>
<dbReference type="InterPro" id="IPR008030">
    <property type="entry name" value="NmrA-like"/>
</dbReference>
<name>A0A2V5ICC9_9EURO</name>
<evidence type="ECO:0000256" key="1">
    <source>
        <dbReference type="ARBA" id="ARBA00006328"/>
    </source>
</evidence>
<dbReference type="Gene3D" id="3.90.25.10">
    <property type="entry name" value="UDP-galactose 4-epimerase, domain 1"/>
    <property type="match status" value="1"/>
</dbReference>
<evidence type="ECO:0000259" key="3">
    <source>
        <dbReference type="Pfam" id="PF05368"/>
    </source>
</evidence>
<dbReference type="PANTHER" id="PTHR42748">
    <property type="entry name" value="NITROGEN METABOLITE REPRESSION PROTEIN NMRA FAMILY MEMBER"/>
    <property type="match status" value="1"/>
</dbReference>
<dbReference type="SUPFAM" id="SSF51735">
    <property type="entry name" value="NAD(P)-binding Rossmann-fold domains"/>
    <property type="match status" value="1"/>
</dbReference>
<keyword evidence="2" id="KW-0521">NADP</keyword>
<dbReference type="GO" id="GO:0005634">
    <property type="term" value="C:nucleus"/>
    <property type="evidence" value="ECO:0007669"/>
    <property type="project" value="TreeGrafter"/>
</dbReference>